<evidence type="ECO:0000256" key="12">
    <source>
        <dbReference type="ARBA" id="ARBA00042615"/>
    </source>
</evidence>
<keyword evidence="8 14" id="KW-0378">Hydrolase</keyword>
<keyword evidence="6" id="KW-0963">Cytoplasm</keyword>
<dbReference type="EMBL" id="JBHSDU010000003">
    <property type="protein sequence ID" value="MFC4311012.1"/>
    <property type="molecule type" value="Genomic_DNA"/>
</dbReference>
<dbReference type="RefSeq" id="WP_380598986.1">
    <property type="nucleotide sequence ID" value="NZ_JBHSDU010000003.1"/>
</dbReference>
<evidence type="ECO:0000256" key="4">
    <source>
        <dbReference type="ARBA" id="ARBA00007553"/>
    </source>
</evidence>
<dbReference type="Gene3D" id="3.40.80.10">
    <property type="entry name" value="Peptidoglycan recognition protein-like"/>
    <property type="match status" value="1"/>
</dbReference>
<dbReference type="Proteomes" id="UP001595904">
    <property type="component" value="Unassembled WGS sequence"/>
</dbReference>
<dbReference type="SUPFAM" id="SSF55846">
    <property type="entry name" value="N-acetylmuramoyl-L-alanine amidase-like"/>
    <property type="match status" value="1"/>
</dbReference>
<comment type="subcellular location">
    <subcellularLocation>
        <location evidence="3">Cytoplasm</location>
    </subcellularLocation>
</comment>
<evidence type="ECO:0000256" key="10">
    <source>
        <dbReference type="ARBA" id="ARBA00023316"/>
    </source>
</evidence>
<evidence type="ECO:0000256" key="2">
    <source>
        <dbReference type="ARBA" id="ARBA00001947"/>
    </source>
</evidence>
<dbReference type="Pfam" id="PF01510">
    <property type="entry name" value="Amidase_2"/>
    <property type="match status" value="1"/>
</dbReference>
<evidence type="ECO:0000256" key="11">
    <source>
        <dbReference type="ARBA" id="ARBA00039257"/>
    </source>
</evidence>
<keyword evidence="15" id="KW-1185">Reference proteome</keyword>
<evidence type="ECO:0000256" key="8">
    <source>
        <dbReference type="ARBA" id="ARBA00022801"/>
    </source>
</evidence>
<dbReference type="InterPro" id="IPR051206">
    <property type="entry name" value="NAMLAA_amidase_2"/>
</dbReference>
<dbReference type="EC" id="3.5.1.28" evidence="5"/>
<comment type="caution">
    <text evidence="14">The sequence shown here is derived from an EMBL/GenBank/DDBJ whole genome shotgun (WGS) entry which is preliminary data.</text>
</comment>
<dbReference type="CDD" id="cd06583">
    <property type="entry name" value="PGRP"/>
    <property type="match status" value="1"/>
</dbReference>
<dbReference type="SMART" id="SM00644">
    <property type="entry name" value="Ami_2"/>
    <property type="match status" value="1"/>
</dbReference>
<evidence type="ECO:0000256" key="7">
    <source>
        <dbReference type="ARBA" id="ARBA00022723"/>
    </source>
</evidence>
<evidence type="ECO:0000313" key="15">
    <source>
        <dbReference type="Proteomes" id="UP001595904"/>
    </source>
</evidence>
<evidence type="ECO:0000256" key="3">
    <source>
        <dbReference type="ARBA" id="ARBA00004496"/>
    </source>
</evidence>
<evidence type="ECO:0000256" key="6">
    <source>
        <dbReference type="ARBA" id="ARBA00022490"/>
    </source>
</evidence>
<dbReference type="PANTHER" id="PTHR30417:SF4">
    <property type="entry name" value="1,6-ANHYDRO-N-ACETYLMURAMYL-L-ALANINE AMIDASE AMPD"/>
    <property type="match status" value="1"/>
</dbReference>
<feature type="domain" description="N-acetylmuramoyl-L-alanine amidase" evidence="13">
    <location>
        <begin position="36"/>
        <end position="187"/>
    </location>
</feature>
<reference evidence="15" key="1">
    <citation type="journal article" date="2019" name="Int. J. Syst. Evol. Microbiol.">
        <title>The Global Catalogue of Microorganisms (GCM) 10K type strain sequencing project: providing services to taxonomists for standard genome sequencing and annotation.</title>
        <authorList>
            <consortium name="The Broad Institute Genomics Platform"/>
            <consortium name="The Broad Institute Genome Sequencing Center for Infectious Disease"/>
            <person name="Wu L."/>
            <person name="Ma J."/>
        </authorList>
    </citation>
    <scope>NUCLEOTIDE SEQUENCE [LARGE SCALE GENOMIC DNA]</scope>
    <source>
        <strain evidence="15">CGMCC 1.10759</strain>
    </source>
</reference>
<evidence type="ECO:0000313" key="14">
    <source>
        <dbReference type="EMBL" id="MFC4311012.1"/>
    </source>
</evidence>
<proteinExistence type="inferred from homology"/>
<protein>
    <recommendedName>
        <fullName evidence="11">1,6-anhydro-N-acetylmuramyl-L-alanine amidase AmpD</fullName>
        <ecNumber evidence="5">3.5.1.28</ecNumber>
    </recommendedName>
    <alternativeName>
        <fullName evidence="12">N-acetylmuramoyl-L-alanine amidase</fullName>
    </alternativeName>
</protein>
<name>A0ABV8SVE3_9GAMM</name>
<gene>
    <name evidence="14" type="primary">ampD</name>
    <name evidence="14" type="ORF">ACFPN2_18085</name>
</gene>
<keyword evidence="9" id="KW-0862">Zinc</keyword>
<dbReference type="InterPro" id="IPR036505">
    <property type="entry name" value="Amidase/PGRP_sf"/>
</dbReference>
<comment type="cofactor">
    <cofactor evidence="2">
        <name>Zn(2+)</name>
        <dbReference type="ChEBI" id="CHEBI:29105"/>
    </cofactor>
</comment>
<dbReference type="InterPro" id="IPR002502">
    <property type="entry name" value="Amidase_domain"/>
</dbReference>
<comment type="catalytic activity">
    <reaction evidence="1">
        <text>Hydrolyzes the link between N-acetylmuramoyl residues and L-amino acid residues in certain cell-wall glycopeptides.</text>
        <dbReference type="EC" id="3.5.1.28"/>
    </reaction>
</comment>
<keyword evidence="10" id="KW-0961">Cell wall biogenesis/degradation</keyword>
<dbReference type="PANTHER" id="PTHR30417">
    <property type="entry name" value="N-ACETYLMURAMOYL-L-ALANINE AMIDASE AMID"/>
    <property type="match status" value="1"/>
</dbReference>
<keyword evidence="7" id="KW-0479">Metal-binding</keyword>
<evidence type="ECO:0000256" key="1">
    <source>
        <dbReference type="ARBA" id="ARBA00001561"/>
    </source>
</evidence>
<accession>A0ABV8SVE3</accession>
<evidence type="ECO:0000259" key="13">
    <source>
        <dbReference type="SMART" id="SM00644"/>
    </source>
</evidence>
<evidence type="ECO:0000256" key="9">
    <source>
        <dbReference type="ARBA" id="ARBA00022833"/>
    </source>
</evidence>
<comment type="similarity">
    <text evidence="4">Belongs to the N-acetylmuramoyl-L-alanine amidase 2 family.</text>
</comment>
<sequence>MHSTSSPEPLSQYLLAVAAGIDTQSGWLRAARHVPSPNFDPRPGGILPELIVVHGISLPPDEFGGPWIDRLFTNTLPPGEHPYFEKIKDLKVSSHLLIRRDGEPVQYVPFQERAWHAGASSYQGRERCNDFSVGIELEGADETPYEPAQYRVLSAIILALCEAYPSLSLTRIAGHSDIAPGRKTDPGPAFDWQRLYALIRATA</sequence>
<dbReference type="NCBIfam" id="NF008758">
    <property type="entry name" value="PRK11789.1"/>
    <property type="match status" value="1"/>
</dbReference>
<evidence type="ECO:0000256" key="5">
    <source>
        <dbReference type="ARBA" id="ARBA00011901"/>
    </source>
</evidence>
<organism evidence="14 15">
    <name type="scientific">Steroidobacter flavus</name>
    <dbReference type="NCBI Taxonomy" id="1842136"/>
    <lineage>
        <taxon>Bacteria</taxon>
        <taxon>Pseudomonadati</taxon>
        <taxon>Pseudomonadota</taxon>
        <taxon>Gammaproteobacteria</taxon>
        <taxon>Steroidobacterales</taxon>
        <taxon>Steroidobacteraceae</taxon>
        <taxon>Steroidobacter</taxon>
    </lineage>
</organism>
<dbReference type="GO" id="GO:0008745">
    <property type="term" value="F:N-acetylmuramoyl-L-alanine amidase activity"/>
    <property type="evidence" value="ECO:0007669"/>
    <property type="project" value="UniProtKB-EC"/>
</dbReference>